<dbReference type="Proteomes" id="UP000825483">
    <property type="component" value="Unassembled WGS sequence"/>
</dbReference>
<evidence type="ECO:0000313" key="1">
    <source>
        <dbReference type="EMBL" id="GJG57327.1"/>
    </source>
</evidence>
<accession>A0A9R1C799</accession>
<organism evidence="1 2">
    <name type="scientific">Prevotella lacticifex</name>
    <dbReference type="NCBI Taxonomy" id="2854755"/>
    <lineage>
        <taxon>Bacteria</taxon>
        <taxon>Pseudomonadati</taxon>
        <taxon>Bacteroidota</taxon>
        <taxon>Bacteroidia</taxon>
        <taxon>Bacteroidales</taxon>
        <taxon>Prevotellaceae</taxon>
        <taxon>Prevotella</taxon>
    </lineage>
</organism>
<protein>
    <submittedName>
        <fullName evidence="1">Uncharacterized protein</fullName>
    </submittedName>
</protein>
<keyword evidence="2" id="KW-1185">Reference proteome</keyword>
<sequence>MLLLCGCASTKQPTSVYICTGLKGDAFHRTPQCKGLSDCDGELGEITIPDAMEIGLHPCKICFPKDSIIKFEKAYPGVMN</sequence>
<dbReference type="AlphaFoldDB" id="A0A9R1C799"/>
<reference evidence="1" key="1">
    <citation type="journal article" date="2022" name="Int. J. Syst. Evol. Microbiol.">
        <title>Prevotella lacticifex sp. nov., isolated from the rumen of cows.</title>
        <authorList>
            <person name="Shinkai T."/>
            <person name="Ikeyama N."/>
            <person name="Kumagai M."/>
            <person name="Ohmori H."/>
            <person name="Sakamoto M."/>
            <person name="Ohkuma M."/>
            <person name="Mitsumori M."/>
        </authorList>
    </citation>
    <scope>NUCLEOTIDE SEQUENCE</scope>
    <source>
        <strain evidence="1">R5076</strain>
    </source>
</reference>
<comment type="caution">
    <text evidence="1">The sequence shown here is derived from an EMBL/GenBank/DDBJ whole genome shotgun (WGS) entry which is preliminary data.</text>
</comment>
<gene>
    <name evidence="1" type="ORF">PRLR5076_01780</name>
</gene>
<name>A0A9R1C799_9BACT</name>
<proteinExistence type="predicted"/>
<dbReference type="EMBL" id="BPUB01000001">
    <property type="protein sequence ID" value="GJG57327.1"/>
    <property type="molecule type" value="Genomic_DNA"/>
</dbReference>
<evidence type="ECO:0000313" key="2">
    <source>
        <dbReference type="Proteomes" id="UP000825483"/>
    </source>
</evidence>